<comment type="caution">
    <text evidence="2">The sequence shown here is derived from an EMBL/GenBank/DDBJ whole genome shotgun (WGS) entry which is preliminary data.</text>
</comment>
<feature type="region of interest" description="Disordered" evidence="1">
    <location>
        <begin position="1"/>
        <end position="177"/>
    </location>
</feature>
<feature type="compositionally biased region" description="Basic and acidic residues" evidence="1">
    <location>
        <begin position="127"/>
        <end position="164"/>
    </location>
</feature>
<evidence type="ECO:0000313" key="3">
    <source>
        <dbReference type="Proteomes" id="UP001153269"/>
    </source>
</evidence>
<dbReference type="AlphaFoldDB" id="A0A9N7YMK9"/>
<gene>
    <name evidence="2" type="ORF">PLEPLA_LOCUS17644</name>
</gene>
<keyword evidence="3" id="KW-1185">Reference proteome</keyword>
<feature type="compositionally biased region" description="Basic and acidic residues" evidence="1">
    <location>
        <begin position="95"/>
        <end position="118"/>
    </location>
</feature>
<accession>A0A9N7YMK9</accession>
<evidence type="ECO:0000313" key="2">
    <source>
        <dbReference type="EMBL" id="CAB1429664.1"/>
    </source>
</evidence>
<reference evidence="2" key="1">
    <citation type="submission" date="2020-03" db="EMBL/GenBank/DDBJ databases">
        <authorList>
            <person name="Weist P."/>
        </authorList>
    </citation>
    <scope>NUCLEOTIDE SEQUENCE</scope>
</reference>
<dbReference type="EMBL" id="CADEAL010001159">
    <property type="protein sequence ID" value="CAB1429664.1"/>
    <property type="molecule type" value="Genomic_DNA"/>
</dbReference>
<evidence type="ECO:0000256" key="1">
    <source>
        <dbReference type="SAM" id="MobiDB-lite"/>
    </source>
</evidence>
<proteinExistence type="predicted"/>
<protein>
    <submittedName>
        <fullName evidence="2">Uncharacterized protein</fullName>
    </submittedName>
</protein>
<organism evidence="2 3">
    <name type="scientific">Pleuronectes platessa</name>
    <name type="common">European plaice</name>
    <dbReference type="NCBI Taxonomy" id="8262"/>
    <lineage>
        <taxon>Eukaryota</taxon>
        <taxon>Metazoa</taxon>
        <taxon>Chordata</taxon>
        <taxon>Craniata</taxon>
        <taxon>Vertebrata</taxon>
        <taxon>Euteleostomi</taxon>
        <taxon>Actinopterygii</taxon>
        <taxon>Neopterygii</taxon>
        <taxon>Teleostei</taxon>
        <taxon>Neoteleostei</taxon>
        <taxon>Acanthomorphata</taxon>
        <taxon>Carangaria</taxon>
        <taxon>Pleuronectiformes</taxon>
        <taxon>Pleuronectoidei</taxon>
        <taxon>Pleuronectidae</taxon>
        <taxon>Pleuronectes</taxon>
    </lineage>
</organism>
<feature type="compositionally biased region" description="Basic and acidic residues" evidence="1">
    <location>
        <begin position="1"/>
        <end position="10"/>
    </location>
</feature>
<dbReference type="Proteomes" id="UP001153269">
    <property type="component" value="Unassembled WGS sequence"/>
</dbReference>
<sequence>MSRISAREEPGGGEAGDSLPQQSELFPGALTAPSPPGSQQSFHLRLDQRRSLIIQVETQTEREKRKRKEGGGLSPRKERKAGGKEGGGKQGRTTEGSRNKEAGKREADGEKSEGEGERSGCAGGGETKTKERTGEERGRAETEARARIEERGNAMKGGRPDGREYIISSTEPKSREP</sequence>
<name>A0A9N7YMK9_PLEPL</name>